<dbReference type="EMBL" id="AUSV01000113">
    <property type="protein sequence ID" value="ESP91473.1"/>
    <property type="molecule type" value="Genomic_DNA"/>
</dbReference>
<keyword evidence="1" id="KW-1133">Transmembrane helix</keyword>
<sequence length="127" mass="14827">MVLGCWDSALFKSLFISSLFIPAAYLFDLYNSNDFLWSEVHSFFVLFLLYFCAFVLTSIVGWLFIGFPTHWLVCKFTSKNYVYYALLPGLFLCESLLTNGPWLLAFIALTQALLFRFYVFKIKYNQA</sequence>
<organism evidence="2 3">
    <name type="scientific">Pseudoalteromonas luteoviolacea (strain 2ta16)</name>
    <dbReference type="NCBI Taxonomy" id="1353533"/>
    <lineage>
        <taxon>Bacteria</taxon>
        <taxon>Pseudomonadati</taxon>
        <taxon>Pseudomonadota</taxon>
        <taxon>Gammaproteobacteria</taxon>
        <taxon>Alteromonadales</taxon>
        <taxon>Pseudoalteromonadaceae</taxon>
        <taxon>Pseudoalteromonas</taxon>
    </lineage>
</organism>
<evidence type="ECO:0000313" key="3">
    <source>
        <dbReference type="Proteomes" id="UP000017820"/>
    </source>
</evidence>
<protein>
    <submittedName>
        <fullName evidence="2">Uncharacterized protein</fullName>
    </submittedName>
</protein>
<reference evidence="2 3" key="1">
    <citation type="submission" date="2013-07" db="EMBL/GenBank/DDBJ databases">
        <title>Draft genome sequence of Pseudoalteromonas luteoviolacea 2ta16.</title>
        <authorList>
            <person name="Allen E.E."/>
            <person name="Azam F."/>
            <person name="Podell S."/>
        </authorList>
    </citation>
    <scope>NUCLEOTIDE SEQUENCE [LARGE SCALE GENOMIC DNA]</scope>
    <source>
        <strain evidence="2 3">2ta16</strain>
    </source>
</reference>
<feature type="transmembrane region" description="Helical" evidence="1">
    <location>
        <begin position="47"/>
        <end position="69"/>
    </location>
</feature>
<evidence type="ECO:0000256" key="1">
    <source>
        <dbReference type="SAM" id="Phobius"/>
    </source>
</evidence>
<name>V4HNY0_PSEL2</name>
<feature type="transmembrane region" description="Helical" evidence="1">
    <location>
        <begin position="9"/>
        <end position="27"/>
    </location>
</feature>
<proteinExistence type="predicted"/>
<accession>V4HNY0</accession>
<gene>
    <name evidence="2" type="ORF">PL2TA16_00272</name>
</gene>
<dbReference type="Proteomes" id="UP000017820">
    <property type="component" value="Unassembled WGS sequence"/>
</dbReference>
<comment type="caution">
    <text evidence="2">The sequence shown here is derived from an EMBL/GenBank/DDBJ whole genome shotgun (WGS) entry which is preliminary data.</text>
</comment>
<keyword evidence="1" id="KW-0472">Membrane</keyword>
<evidence type="ECO:0000313" key="2">
    <source>
        <dbReference type="EMBL" id="ESP91473.1"/>
    </source>
</evidence>
<feature type="transmembrane region" description="Helical" evidence="1">
    <location>
        <begin position="81"/>
        <end position="97"/>
    </location>
</feature>
<feature type="transmembrane region" description="Helical" evidence="1">
    <location>
        <begin position="103"/>
        <end position="120"/>
    </location>
</feature>
<dbReference type="AlphaFoldDB" id="V4HNY0"/>
<keyword evidence="1" id="KW-0812">Transmembrane</keyword>